<dbReference type="SUPFAM" id="SSF63882">
    <property type="entry name" value="MoeA N-terminal region -like"/>
    <property type="match status" value="1"/>
</dbReference>
<dbReference type="InterPro" id="IPR038987">
    <property type="entry name" value="MoeA-like"/>
</dbReference>
<dbReference type="Pfam" id="PF00994">
    <property type="entry name" value="MoCF_biosynth"/>
    <property type="match status" value="1"/>
</dbReference>
<evidence type="ECO:0000256" key="2">
    <source>
        <dbReference type="ARBA" id="ARBA00010763"/>
    </source>
</evidence>
<accession>A0ABW0FKJ9</accession>
<evidence type="ECO:0000313" key="8">
    <source>
        <dbReference type="EMBL" id="MFC5298679.1"/>
    </source>
</evidence>
<dbReference type="Gene3D" id="3.40.980.10">
    <property type="entry name" value="MoaB/Mog-like domain"/>
    <property type="match status" value="1"/>
</dbReference>
<gene>
    <name evidence="8" type="ORF">ACFPK8_14285</name>
</gene>
<dbReference type="Proteomes" id="UP001595937">
    <property type="component" value="Unassembled WGS sequence"/>
</dbReference>
<evidence type="ECO:0000313" key="9">
    <source>
        <dbReference type="Proteomes" id="UP001595937"/>
    </source>
</evidence>
<dbReference type="Gene3D" id="2.40.340.10">
    <property type="entry name" value="MoeA, C-terminal, domain IV"/>
    <property type="match status" value="1"/>
</dbReference>
<comment type="cofactor">
    <cofactor evidence="5">
        <name>Mg(2+)</name>
        <dbReference type="ChEBI" id="CHEBI:18420"/>
    </cofactor>
</comment>
<feature type="domain" description="MoaB/Mog" evidence="7">
    <location>
        <begin position="187"/>
        <end position="344"/>
    </location>
</feature>
<dbReference type="InterPro" id="IPR005110">
    <property type="entry name" value="MoeA_linker/N"/>
</dbReference>
<dbReference type="GeneID" id="303298891"/>
<feature type="region of interest" description="Disordered" evidence="6">
    <location>
        <begin position="358"/>
        <end position="382"/>
    </location>
</feature>
<dbReference type="CDD" id="cd00887">
    <property type="entry name" value="MoeA"/>
    <property type="match status" value="1"/>
</dbReference>
<evidence type="ECO:0000256" key="4">
    <source>
        <dbReference type="ARBA" id="ARBA00047317"/>
    </source>
</evidence>
<dbReference type="SUPFAM" id="SSF53218">
    <property type="entry name" value="Molybdenum cofactor biosynthesis proteins"/>
    <property type="match status" value="1"/>
</dbReference>
<dbReference type="InterPro" id="IPR001453">
    <property type="entry name" value="MoaB/Mog_dom"/>
</dbReference>
<dbReference type="Gene3D" id="2.170.190.11">
    <property type="entry name" value="Molybdopterin biosynthesis moea protein, domain 3"/>
    <property type="match status" value="1"/>
</dbReference>
<evidence type="ECO:0000259" key="7">
    <source>
        <dbReference type="SMART" id="SM00852"/>
    </source>
</evidence>
<keyword evidence="5" id="KW-0479">Metal-binding</keyword>
<dbReference type="InterPro" id="IPR036135">
    <property type="entry name" value="MoeA_linker/N_sf"/>
</dbReference>
<comment type="catalytic activity">
    <reaction evidence="4">
        <text>adenylyl-molybdopterin + molybdate = Mo-molybdopterin + AMP + H(+)</text>
        <dbReference type="Rhea" id="RHEA:35047"/>
        <dbReference type="ChEBI" id="CHEBI:15378"/>
        <dbReference type="ChEBI" id="CHEBI:36264"/>
        <dbReference type="ChEBI" id="CHEBI:62727"/>
        <dbReference type="ChEBI" id="CHEBI:71302"/>
        <dbReference type="ChEBI" id="CHEBI:456215"/>
        <dbReference type="EC" id="2.10.1.1"/>
    </reaction>
</comment>
<comment type="pathway">
    <text evidence="5">Cofactor biosynthesis; molybdopterin biosynthesis.</text>
</comment>
<dbReference type="InterPro" id="IPR036688">
    <property type="entry name" value="MoeA_C_domain_IV_sf"/>
</dbReference>
<proteinExistence type="inferred from homology"/>
<evidence type="ECO:0000256" key="3">
    <source>
        <dbReference type="ARBA" id="ARBA00022505"/>
    </source>
</evidence>
<dbReference type="EMBL" id="JBHSLN010000079">
    <property type="protein sequence ID" value="MFC5298679.1"/>
    <property type="molecule type" value="Genomic_DNA"/>
</dbReference>
<keyword evidence="9" id="KW-1185">Reference proteome</keyword>
<dbReference type="SMART" id="SM00852">
    <property type="entry name" value="MoCF_biosynth"/>
    <property type="match status" value="1"/>
</dbReference>
<keyword evidence="5" id="KW-0460">Magnesium</keyword>
<evidence type="ECO:0000256" key="6">
    <source>
        <dbReference type="SAM" id="MobiDB-lite"/>
    </source>
</evidence>
<sequence length="458" mass="47625">MTAPRMDLWQWRDLLLQEIHLPPTVVDTPVHEAVGSVLAVSLRSPEDLPAVPLAAMDGFAVRRADLTPGPCTLPVSTEIAARPGALAALRPGTAARIMTGAPVPEGADAVVEVEATDTDPFGPTPRTVSLRLDAVPPRQRHIRRPGEEVACGEELALAGDRVGAGLVGLVRALGLRDLPIRRPLRVAIVVTGDELMGDSPRRGAISASADGMEGAPAPEPEVGLVRESNGAMLGAALHTDGAEARAFHSGDAHEQLRSTLEEAAEHHDLVLTTGGIGHGAFDVVKTLLGERGTGSSRFEHIALRPGGPQGYGHLPDGTPVVHLPGTPVGALVGYHLFVRPLLAGAGAEMRRVLRGEATPRDGAVNGPASHSSAATSRWRRPDHVHAMPGRLRRDAEGREVVDLLPGRRLTPYGRADAIVLDGGPDRPVSEGAVSGGAVADGPVSDDGVEAATVLVVPL</sequence>
<keyword evidence="5" id="KW-0808">Transferase</keyword>
<keyword evidence="3 5" id="KW-0500">Molybdenum</keyword>
<dbReference type="InterPro" id="IPR036425">
    <property type="entry name" value="MoaB/Mog-like_dom_sf"/>
</dbReference>
<dbReference type="Gene3D" id="3.90.105.10">
    <property type="entry name" value="Molybdopterin biosynthesis moea protein, domain 2"/>
    <property type="match status" value="1"/>
</dbReference>
<evidence type="ECO:0000256" key="1">
    <source>
        <dbReference type="ARBA" id="ARBA00002901"/>
    </source>
</evidence>
<dbReference type="Pfam" id="PF03453">
    <property type="entry name" value="MoeA_N"/>
    <property type="match status" value="1"/>
</dbReference>
<evidence type="ECO:0000256" key="5">
    <source>
        <dbReference type="RuleBase" id="RU365090"/>
    </source>
</evidence>
<dbReference type="PANTHER" id="PTHR10192:SF5">
    <property type="entry name" value="GEPHYRIN"/>
    <property type="match status" value="1"/>
</dbReference>
<protein>
    <recommendedName>
        <fullName evidence="5">Molybdopterin molybdenumtransferase</fullName>
        <ecNumber evidence="5">2.10.1.1</ecNumber>
    </recommendedName>
</protein>
<dbReference type="RefSeq" id="WP_343926019.1">
    <property type="nucleotide sequence ID" value="NZ_BAAAIR010000049.1"/>
</dbReference>
<comment type="caution">
    <text evidence="8">The sequence shown here is derived from an EMBL/GenBank/DDBJ whole genome shotgun (WGS) entry which is preliminary data.</text>
</comment>
<organism evidence="8 9">
    <name type="scientific">Brachybacterium tyrofermentans</name>
    <dbReference type="NCBI Taxonomy" id="47848"/>
    <lineage>
        <taxon>Bacteria</taxon>
        <taxon>Bacillati</taxon>
        <taxon>Actinomycetota</taxon>
        <taxon>Actinomycetes</taxon>
        <taxon>Micrococcales</taxon>
        <taxon>Dermabacteraceae</taxon>
        <taxon>Brachybacterium</taxon>
    </lineage>
</organism>
<comment type="similarity">
    <text evidence="2 5">Belongs to the MoeA family.</text>
</comment>
<dbReference type="PANTHER" id="PTHR10192">
    <property type="entry name" value="MOLYBDOPTERIN BIOSYNTHESIS PROTEIN"/>
    <property type="match status" value="1"/>
</dbReference>
<dbReference type="EC" id="2.10.1.1" evidence="5"/>
<name>A0ABW0FKJ9_9MICO</name>
<keyword evidence="5" id="KW-0501">Molybdenum cofactor biosynthesis</keyword>
<reference evidence="9" key="1">
    <citation type="journal article" date="2019" name="Int. J. Syst. Evol. Microbiol.">
        <title>The Global Catalogue of Microorganisms (GCM) 10K type strain sequencing project: providing services to taxonomists for standard genome sequencing and annotation.</title>
        <authorList>
            <consortium name="The Broad Institute Genomics Platform"/>
            <consortium name="The Broad Institute Genome Sequencing Center for Infectious Disease"/>
            <person name="Wu L."/>
            <person name="Ma J."/>
        </authorList>
    </citation>
    <scope>NUCLEOTIDE SEQUENCE [LARGE SCALE GENOMIC DNA]</scope>
    <source>
        <strain evidence="9">CGMCC 1.16455</strain>
    </source>
</reference>
<comment type="function">
    <text evidence="1 5">Catalyzes the insertion of molybdate into adenylated molybdopterin with the concomitant release of AMP.</text>
</comment>